<reference evidence="3 4" key="1">
    <citation type="submission" date="2024-03" db="EMBL/GenBank/DDBJ databases">
        <title>Cognatishimia coralii sp. nov., a marine bacterium isolated from coral surrounding seawater.</title>
        <authorList>
            <person name="Liu X."/>
            <person name="Liu S."/>
            <person name="Sun H."/>
            <person name="Zhang Y."/>
        </authorList>
    </citation>
    <scope>NUCLEOTIDE SEQUENCE [LARGE SCALE GENOMIC DNA]</scope>
    <source>
        <strain evidence="3 4">D5M38</strain>
    </source>
</reference>
<comment type="caution">
    <text evidence="3">The sequence shown here is derived from an EMBL/GenBank/DDBJ whole genome shotgun (WGS) entry which is preliminary data.</text>
</comment>
<evidence type="ECO:0000259" key="2">
    <source>
        <dbReference type="Pfam" id="PF13840"/>
    </source>
</evidence>
<dbReference type="PANTHER" id="PTHR39199:SF1">
    <property type="entry name" value="BLR5128 PROTEIN"/>
    <property type="match status" value="1"/>
</dbReference>
<dbReference type="Gene3D" id="3.30.2130.10">
    <property type="entry name" value="VC0802-like"/>
    <property type="match status" value="1"/>
</dbReference>
<sequence length="133" mass="13738">MSAPVKDTRAMISGMAPVLDDALYHFCVLPDGFEALKSQALASFVEDEGFSVILTDQVAKDAGLASDLPMRRITLTVHSALDGVGLTAAVASALADAGIACNMVAAYHHDHAFVPATDADRALAILQALAGAE</sequence>
<gene>
    <name evidence="3" type="ORF">WG622_04185</name>
</gene>
<keyword evidence="4" id="KW-1185">Reference proteome</keyword>
<dbReference type="InterPro" id="IPR027795">
    <property type="entry name" value="CASTOR_ACT_dom"/>
</dbReference>
<dbReference type="SUPFAM" id="SSF55021">
    <property type="entry name" value="ACT-like"/>
    <property type="match status" value="2"/>
</dbReference>
<proteinExistence type="predicted"/>
<dbReference type="Pfam" id="PF13840">
    <property type="entry name" value="ACT_7"/>
    <property type="match status" value="1"/>
</dbReference>
<name>A0ABU8QDF0_9RHOB</name>
<feature type="domain" description="CASTOR ACT" evidence="2">
    <location>
        <begin position="73"/>
        <end position="127"/>
    </location>
</feature>
<dbReference type="Proteomes" id="UP001368270">
    <property type="component" value="Unassembled WGS sequence"/>
</dbReference>
<dbReference type="RefSeq" id="WP_339402424.1">
    <property type="nucleotide sequence ID" value="NZ_JBBGAZ010000001.1"/>
</dbReference>
<feature type="domain" description="DUF2241" evidence="1">
    <location>
        <begin position="5"/>
        <end position="71"/>
    </location>
</feature>
<evidence type="ECO:0000313" key="4">
    <source>
        <dbReference type="Proteomes" id="UP001368270"/>
    </source>
</evidence>
<evidence type="ECO:0000259" key="1">
    <source>
        <dbReference type="Pfam" id="PF10000"/>
    </source>
</evidence>
<dbReference type="PANTHER" id="PTHR39199">
    <property type="entry name" value="BLR5128 PROTEIN"/>
    <property type="match status" value="1"/>
</dbReference>
<evidence type="ECO:0000313" key="3">
    <source>
        <dbReference type="EMBL" id="MEJ5217425.1"/>
    </source>
</evidence>
<accession>A0ABU8QDF0</accession>
<dbReference type="InterPro" id="IPR045865">
    <property type="entry name" value="ACT-like_dom_sf"/>
</dbReference>
<organism evidence="3 4">
    <name type="scientific">Cognatishimia coralii</name>
    <dbReference type="NCBI Taxonomy" id="3083254"/>
    <lineage>
        <taxon>Bacteria</taxon>
        <taxon>Pseudomonadati</taxon>
        <taxon>Pseudomonadota</taxon>
        <taxon>Alphaproteobacteria</taxon>
        <taxon>Rhodobacterales</taxon>
        <taxon>Paracoccaceae</taxon>
        <taxon>Cognatishimia</taxon>
    </lineage>
</organism>
<dbReference type="EMBL" id="JBBGAZ010000001">
    <property type="protein sequence ID" value="MEJ5217425.1"/>
    <property type="molecule type" value="Genomic_DNA"/>
</dbReference>
<dbReference type="InterPro" id="IPR018717">
    <property type="entry name" value="DUF2241"/>
</dbReference>
<dbReference type="Pfam" id="PF10000">
    <property type="entry name" value="ACT_3"/>
    <property type="match status" value="1"/>
</dbReference>
<protein>
    <submittedName>
        <fullName evidence="3">ACT domain-containing protein</fullName>
    </submittedName>
</protein>